<dbReference type="InterPro" id="IPR010982">
    <property type="entry name" value="Lambda_DNA-bd_dom_sf"/>
</dbReference>
<evidence type="ECO:0000313" key="3">
    <source>
        <dbReference type="EMBL" id="MEY2345160.1"/>
    </source>
</evidence>
<feature type="domain" description="HTH cro/C1-type" evidence="2">
    <location>
        <begin position="6"/>
        <end position="60"/>
    </location>
</feature>
<dbReference type="EMBL" id="JADQCH020000002">
    <property type="protein sequence ID" value="MEY2345160.1"/>
    <property type="molecule type" value="Genomic_DNA"/>
</dbReference>
<dbReference type="GO" id="GO:0003677">
    <property type="term" value="F:DNA binding"/>
    <property type="evidence" value="ECO:0007669"/>
    <property type="project" value="UniProtKB-KW"/>
</dbReference>
<dbReference type="InterPro" id="IPR001387">
    <property type="entry name" value="Cro/C1-type_HTH"/>
</dbReference>
<name>A0ABD5LWX2_PROMI</name>
<dbReference type="Gene3D" id="1.10.260.40">
    <property type="entry name" value="lambda repressor-like DNA-binding domains"/>
    <property type="match status" value="1"/>
</dbReference>
<dbReference type="SUPFAM" id="SSF47413">
    <property type="entry name" value="lambda repressor-like DNA-binding domains"/>
    <property type="match status" value="1"/>
</dbReference>
<organism evidence="3">
    <name type="scientific">Proteus mirabilis</name>
    <dbReference type="NCBI Taxonomy" id="584"/>
    <lineage>
        <taxon>Bacteria</taxon>
        <taxon>Pseudomonadati</taxon>
        <taxon>Pseudomonadota</taxon>
        <taxon>Gammaproteobacteria</taxon>
        <taxon>Enterobacterales</taxon>
        <taxon>Morganellaceae</taxon>
        <taxon>Proteus</taxon>
    </lineage>
</organism>
<keyword evidence="1" id="KW-0238">DNA-binding</keyword>
<sequence length="80" mass="8801">MIGERIKRARAAAGLSMQALGEQVGISANMVKKYEHDQSMPSSGVLLKLATALSVRTEYFFRPARVTLGRWSIVKSLSFS</sequence>
<reference evidence="3" key="1">
    <citation type="submission" date="2021-05" db="EMBL/GenBank/DDBJ databases">
        <title>First report of NDM-5 and VEB-6 producing Proteus mirabilis isolated from blood of a sepsis patient in Kolkata, India.</title>
        <authorList>
            <person name="Halder G."/>
            <person name="Chaudhuri B."/>
            <person name="Dutta S."/>
        </authorList>
    </citation>
    <scope>NUCLEOTIDE SEQUENCE [LARGE SCALE GENOMIC DNA]</scope>
    <source>
        <strain evidence="3">7049</strain>
    </source>
</reference>
<proteinExistence type="predicted"/>
<gene>
    <name evidence="3" type="ORF">I3679_019330</name>
</gene>
<dbReference type="SMART" id="SM00530">
    <property type="entry name" value="HTH_XRE"/>
    <property type="match status" value="1"/>
</dbReference>
<dbReference type="CDD" id="cd00093">
    <property type="entry name" value="HTH_XRE"/>
    <property type="match status" value="1"/>
</dbReference>
<dbReference type="AlphaFoldDB" id="A0ABD5LWX2"/>
<protein>
    <submittedName>
        <fullName evidence="3">Helix-turn-helix domain-containing protein</fullName>
    </submittedName>
</protein>
<comment type="caution">
    <text evidence="3">The sequence shown here is derived from an EMBL/GenBank/DDBJ whole genome shotgun (WGS) entry which is preliminary data.</text>
</comment>
<dbReference type="PANTHER" id="PTHR46797:SF19">
    <property type="entry name" value="BLL2473 PROTEIN"/>
    <property type="match status" value="1"/>
</dbReference>
<evidence type="ECO:0000259" key="2">
    <source>
        <dbReference type="PROSITE" id="PS50943"/>
    </source>
</evidence>
<accession>A0ABD5LWX2</accession>
<dbReference type="InterPro" id="IPR050807">
    <property type="entry name" value="TransReg_Diox_bact_type"/>
</dbReference>
<dbReference type="PROSITE" id="PS50943">
    <property type="entry name" value="HTH_CROC1"/>
    <property type="match status" value="1"/>
</dbReference>
<dbReference type="Pfam" id="PF01381">
    <property type="entry name" value="HTH_3"/>
    <property type="match status" value="1"/>
</dbReference>
<evidence type="ECO:0000256" key="1">
    <source>
        <dbReference type="ARBA" id="ARBA00023125"/>
    </source>
</evidence>
<dbReference type="PANTHER" id="PTHR46797">
    <property type="entry name" value="HTH-TYPE TRANSCRIPTIONAL REGULATOR"/>
    <property type="match status" value="1"/>
</dbReference>